<name>A0ABS2CD42_9NEIS</name>
<proteinExistence type="inferred from homology"/>
<feature type="domain" description="PPIase cyclophilin-type" evidence="6">
    <location>
        <begin position="27"/>
        <end position="182"/>
    </location>
</feature>
<comment type="caution">
    <text evidence="7">The sequence shown here is derived from an EMBL/GenBank/DDBJ whole genome shotgun (WGS) entry which is preliminary data.</text>
</comment>
<evidence type="ECO:0000256" key="2">
    <source>
        <dbReference type="ARBA" id="ARBA00007365"/>
    </source>
</evidence>
<dbReference type="PANTHER" id="PTHR43246">
    <property type="entry name" value="PEPTIDYL-PROLYL CIS-TRANS ISOMERASE CYP38, CHLOROPLASTIC"/>
    <property type="match status" value="1"/>
</dbReference>
<evidence type="ECO:0000256" key="1">
    <source>
        <dbReference type="ARBA" id="ARBA00002388"/>
    </source>
</evidence>
<dbReference type="PROSITE" id="PS50072">
    <property type="entry name" value="CSA_PPIASE_2"/>
    <property type="match status" value="1"/>
</dbReference>
<comment type="similarity">
    <text evidence="2 5">Belongs to the cyclophilin-type PPIase family.</text>
</comment>
<gene>
    <name evidence="7" type="ORF">GM173_10355</name>
</gene>
<evidence type="ECO:0000313" key="8">
    <source>
        <dbReference type="Proteomes" id="UP001195660"/>
    </source>
</evidence>
<dbReference type="GO" id="GO:0016853">
    <property type="term" value="F:isomerase activity"/>
    <property type="evidence" value="ECO:0007669"/>
    <property type="project" value="UniProtKB-KW"/>
</dbReference>
<dbReference type="RefSeq" id="WP_203571310.1">
    <property type="nucleotide sequence ID" value="NZ_WOFE01000004.1"/>
</dbReference>
<dbReference type="EC" id="5.2.1.8" evidence="5"/>
<evidence type="ECO:0000259" key="6">
    <source>
        <dbReference type="PROSITE" id="PS50072"/>
    </source>
</evidence>
<evidence type="ECO:0000256" key="4">
    <source>
        <dbReference type="ARBA" id="ARBA00023235"/>
    </source>
</evidence>
<keyword evidence="4 5" id="KW-0413">Isomerase</keyword>
<dbReference type="InterPro" id="IPR044665">
    <property type="entry name" value="E_coli_cyclophilin_A-like"/>
</dbReference>
<evidence type="ECO:0000256" key="5">
    <source>
        <dbReference type="RuleBase" id="RU363019"/>
    </source>
</evidence>
<comment type="function">
    <text evidence="1 5">PPIases accelerate the folding of proteins. It catalyzes the cis-trans isomerization of proline imidic peptide bonds in oligopeptides.</text>
</comment>
<dbReference type="Proteomes" id="UP001195660">
    <property type="component" value="Unassembled WGS sequence"/>
</dbReference>
<evidence type="ECO:0000256" key="3">
    <source>
        <dbReference type="ARBA" id="ARBA00023110"/>
    </source>
</evidence>
<dbReference type="PIRSF" id="PIRSF001467">
    <property type="entry name" value="Peptidylpro_ismrse"/>
    <property type="match status" value="1"/>
</dbReference>
<keyword evidence="5" id="KW-0732">Signal</keyword>
<dbReference type="PRINTS" id="PR00153">
    <property type="entry name" value="CSAPPISMRASE"/>
</dbReference>
<keyword evidence="3 5" id="KW-0697">Rotamase</keyword>
<evidence type="ECO:0000313" key="7">
    <source>
        <dbReference type="EMBL" id="MBM5571977.1"/>
    </source>
</evidence>
<feature type="chain" id="PRO_5044987276" description="Peptidyl-prolyl cis-trans isomerase" evidence="5">
    <location>
        <begin position="20"/>
        <end position="204"/>
    </location>
</feature>
<reference evidence="7 8" key="1">
    <citation type="submission" date="2019-11" db="EMBL/GenBank/DDBJ databases">
        <title>Novel Deefgea species.</title>
        <authorList>
            <person name="Han J.-H."/>
        </authorList>
    </citation>
    <scope>NUCLEOTIDE SEQUENCE [LARGE SCALE GENOMIC DNA]</scope>
    <source>
        <strain evidence="7 8">LMG 24817</strain>
    </source>
</reference>
<dbReference type="EMBL" id="WOFE01000004">
    <property type="protein sequence ID" value="MBM5571977.1"/>
    <property type="molecule type" value="Genomic_DNA"/>
</dbReference>
<dbReference type="Gene3D" id="2.40.100.10">
    <property type="entry name" value="Cyclophilin-like"/>
    <property type="match status" value="1"/>
</dbReference>
<feature type="signal peptide" evidence="5">
    <location>
        <begin position="1"/>
        <end position="19"/>
    </location>
</feature>
<dbReference type="InterPro" id="IPR029000">
    <property type="entry name" value="Cyclophilin-like_dom_sf"/>
</dbReference>
<comment type="catalytic activity">
    <reaction evidence="5">
        <text>[protein]-peptidylproline (omega=180) = [protein]-peptidylproline (omega=0)</text>
        <dbReference type="Rhea" id="RHEA:16237"/>
        <dbReference type="Rhea" id="RHEA-COMP:10747"/>
        <dbReference type="Rhea" id="RHEA-COMP:10748"/>
        <dbReference type="ChEBI" id="CHEBI:83833"/>
        <dbReference type="ChEBI" id="CHEBI:83834"/>
        <dbReference type="EC" id="5.2.1.8"/>
    </reaction>
</comment>
<sequence length="204" mass="21635">MKRLITAAAIALSSLTAFAANPQVELNTSMGKIVVELYPEAAPLTVANFLQYVDSKHYDGTIFHRVIPGFMTQGGGFTAQMEQKPTKASIQNEAKLALEKGLGNERGTIAMARTGQPHSATSQFFINYKDNSFLNYPGQDGYGYTVFGRVISGMAVADQMATVTILPGDTPAKPIVLISAKTVAAKAAKAEKTKASSASKANAK</sequence>
<dbReference type="InterPro" id="IPR024936">
    <property type="entry name" value="Cyclophilin-type_PPIase"/>
</dbReference>
<protein>
    <recommendedName>
        <fullName evidence="5">Peptidyl-prolyl cis-trans isomerase</fullName>
        <shortName evidence="5">PPIase</shortName>
        <ecNumber evidence="5">5.2.1.8</ecNumber>
    </recommendedName>
</protein>
<dbReference type="InterPro" id="IPR020892">
    <property type="entry name" value="Cyclophilin-type_PPIase_CS"/>
</dbReference>
<dbReference type="InterPro" id="IPR002130">
    <property type="entry name" value="Cyclophilin-type_PPIase_dom"/>
</dbReference>
<keyword evidence="8" id="KW-1185">Reference proteome</keyword>
<dbReference type="Pfam" id="PF00160">
    <property type="entry name" value="Pro_isomerase"/>
    <property type="match status" value="1"/>
</dbReference>
<accession>A0ABS2CD42</accession>
<dbReference type="SUPFAM" id="SSF50891">
    <property type="entry name" value="Cyclophilin-like"/>
    <property type="match status" value="1"/>
</dbReference>
<organism evidence="7 8">
    <name type="scientific">Deefgea chitinilytica</name>
    <dbReference type="NCBI Taxonomy" id="570276"/>
    <lineage>
        <taxon>Bacteria</taxon>
        <taxon>Pseudomonadati</taxon>
        <taxon>Pseudomonadota</taxon>
        <taxon>Betaproteobacteria</taxon>
        <taxon>Neisseriales</taxon>
        <taxon>Chitinibacteraceae</taxon>
        <taxon>Deefgea</taxon>
    </lineage>
</organism>
<dbReference type="PROSITE" id="PS00170">
    <property type="entry name" value="CSA_PPIASE_1"/>
    <property type="match status" value="1"/>
</dbReference>